<organism evidence="1 2">
    <name type="scientific">Fraxinus pennsylvanica</name>
    <dbReference type="NCBI Taxonomy" id="56036"/>
    <lineage>
        <taxon>Eukaryota</taxon>
        <taxon>Viridiplantae</taxon>
        <taxon>Streptophyta</taxon>
        <taxon>Embryophyta</taxon>
        <taxon>Tracheophyta</taxon>
        <taxon>Spermatophyta</taxon>
        <taxon>Magnoliopsida</taxon>
        <taxon>eudicotyledons</taxon>
        <taxon>Gunneridae</taxon>
        <taxon>Pentapetalae</taxon>
        <taxon>asterids</taxon>
        <taxon>lamiids</taxon>
        <taxon>Lamiales</taxon>
        <taxon>Oleaceae</taxon>
        <taxon>Oleeae</taxon>
        <taxon>Fraxinus</taxon>
    </lineage>
</organism>
<keyword evidence="2" id="KW-1185">Reference proteome</keyword>
<reference evidence="1" key="1">
    <citation type="submission" date="2023-05" db="EMBL/GenBank/DDBJ databases">
        <authorList>
            <person name="Huff M."/>
        </authorList>
    </citation>
    <scope>NUCLEOTIDE SEQUENCE</scope>
</reference>
<dbReference type="Proteomes" id="UP000834106">
    <property type="component" value="Chromosome 20"/>
</dbReference>
<gene>
    <name evidence="1" type="ORF">FPE_LOCUS30889</name>
</gene>
<proteinExistence type="predicted"/>
<dbReference type="Gene3D" id="3.40.50.720">
    <property type="entry name" value="NAD(P)-binding Rossmann-like Domain"/>
    <property type="match status" value="1"/>
</dbReference>
<dbReference type="AlphaFoldDB" id="A0AAD2EAS9"/>
<dbReference type="EMBL" id="OU503055">
    <property type="protein sequence ID" value="CAI9783744.1"/>
    <property type="molecule type" value="Genomic_DNA"/>
</dbReference>
<protein>
    <submittedName>
        <fullName evidence="1">Uncharacterized protein</fullName>
    </submittedName>
</protein>
<name>A0AAD2EAS9_9LAMI</name>
<sequence length="173" mass="19001">MRHGAGPLSSNHDIKAETMTDLSAQMGTVSLDNNGTRQRLDCYFCNDVVAPVDSTSNRTLDQQCTVTRPWLASIASSLAVELLVGILHHPSGIFTKAEFANSTDSSSTEQPLVTQHVAPLWYQSIKKGGMEFILEAIDHPTYLEDITGLTELIKSAGTFELDWDNEDDECVEI</sequence>
<accession>A0AAD2EAS9</accession>
<evidence type="ECO:0000313" key="2">
    <source>
        <dbReference type="Proteomes" id="UP000834106"/>
    </source>
</evidence>
<evidence type="ECO:0000313" key="1">
    <source>
        <dbReference type="EMBL" id="CAI9783744.1"/>
    </source>
</evidence>